<protein>
    <submittedName>
        <fullName evidence="4">Uncharacterized protein</fullName>
    </submittedName>
</protein>
<proteinExistence type="predicted"/>
<feature type="chain" id="PRO_5044721472" evidence="2">
    <location>
        <begin position="21"/>
        <end position="138"/>
    </location>
</feature>
<sequence length="138" mass="13458">MSPHRRLCIFMTLLVAAVLAAPAASTAGPQYTGATRRRYHLAPAPAPAGRSFPMPPSKAPAAHAPVSTAAPSPTPSSHGGGATILSPGATLPGTAASTQPVVTATVAPSAPSSVAAPTVLSSWAAFSTVAGGVALMLL</sequence>
<feature type="region of interest" description="Disordered" evidence="1">
    <location>
        <begin position="40"/>
        <end position="90"/>
    </location>
</feature>
<accession>A0ABC9A4S1</accession>
<evidence type="ECO:0000256" key="2">
    <source>
        <dbReference type="SAM" id="SignalP"/>
    </source>
</evidence>
<feature type="signal peptide" evidence="2">
    <location>
        <begin position="1"/>
        <end position="20"/>
    </location>
</feature>
<dbReference type="Proteomes" id="UP001497457">
    <property type="component" value="Chromosome 20rd"/>
</dbReference>
<evidence type="ECO:0000256" key="1">
    <source>
        <dbReference type="SAM" id="MobiDB-lite"/>
    </source>
</evidence>
<keyword evidence="5" id="KW-1185">Reference proteome</keyword>
<organism evidence="4 5">
    <name type="scientific">Urochloa decumbens</name>
    <dbReference type="NCBI Taxonomy" id="240449"/>
    <lineage>
        <taxon>Eukaryota</taxon>
        <taxon>Viridiplantae</taxon>
        <taxon>Streptophyta</taxon>
        <taxon>Embryophyta</taxon>
        <taxon>Tracheophyta</taxon>
        <taxon>Spermatophyta</taxon>
        <taxon>Magnoliopsida</taxon>
        <taxon>Liliopsida</taxon>
        <taxon>Poales</taxon>
        <taxon>Poaceae</taxon>
        <taxon>PACMAD clade</taxon>
        <taxon>Panicoideae</taxon>
        <taxon>Panicodae</taxon>
        <taxon>Paniceae</taxon>
        <taxon>Melinidinae</taxon>
        <taxon>Urochloa</taxon>
    </lineage>
</organism>
<dbReference type="EMBL" id="OZ075129">
    <property type="protein sequence ID" value="CAL4960321.1"/>
    <property type="molecule type" value="Genomic_DNA"/>
</dbReference>
<gene>
    <name evidence="3" type="ORF">URODEC1_LOCUS44335</name>
    <name evidence="4" type="ORF">URODEC1_LOCUS51624</name>
</gene>
<dbReference type="EMBL" id="OZ075130">
    <property type="protein sequence ID" value="CAL4973008.1"/>
    <property type="molecule type" value="Genomic_DNA"/>
</dbReference>
<evidence type="ECO:0000313" key="4">
    <source>
        <dbReference type="EMBL" id="CAL4973008.1"/>
    </source>
</evidence>
<evidence type="ECO:0000313" key="5">
    <source>
        <dbReference type="Proteomes" id="UP001497457"/>
    </source>
</evidence>
<reference evidence="4 5" key="1">
    <citation type="submission" date="2024-10" db="EMBL/GenBank/DDBJ databases">
        <authorList>
            <person name="Ryan C."/>
        </authorList>
    </citation>
    <scope>NUCLEOTIDE SEQUENCE [LARGE SCALE GENOMIC DNA]</scope>
</reference>
<feature type="compositionally biased region" description="Low complexity" evidence="1">
    <location>
        <begin position="59"/>
        <end position="77"/>
    </location>
</feature>
<evidence type="ECO:0000313" key="3">
    <source>
        <dbReference type="EMBL" id="CAL4960321.1"/>
    </source>
</evidence>
<dbReference type="AlphaFoldDB" id="A0ABC9A4S1"/>
<name>A0ABC9A4S1_9POAL</name>
<keyword evidence="2" id="KW-0732">Signal</keyword>
<dbReference type="Proteomes" id="UP001497457">
    <property type="component" value="Chromosome 19rd"/>
</dbReference>